<organism evidence="1">
    <name type="scientific">viral metagenome</name>
    <dbReference type="NCBI Taxonomy" id="1070528"/>
    <lineage>
        <taxon>unclassified sequences</taxon>
        <taxon>metagenomes</taxon>
        <taxon>organismal metagenomes</taxon>
    </lineage>
</organism>
<proteinExistence type="predicted"/>
<dbReference type="AlphaFoldDB" id="A0A6C0CNV0"/>
<sequence>MLSRIFKKATPIRLGRWAVTNDVNVQEYRINWANHDHCGSEICEKKFTKEKKEKKEKKTKVNMAPFDELLPFCI</sequence>
<accession>A0A6C0CNV0</accession>
<name>A0A6C0CNV0_9ZZZZ</name>
<reference evidence="1" key="1">
    <citation type="journal article" date="2020" name="Nature">
        <title>Giant virus diversity and host interactions through global metagenomics.</title>
        <authorList>
            <person name="Schulz F."/>
            <person name="Roux S."/>
            <person name="Paez-Espino D."/>
            <person name="Jungbluth S."/>
            <person name="Walsh D.A."/>
            <person name="Denef V.J."/>
            <person name="McMahon K.D."/>
            <person name="Konstantinidis K.T."/>
            <person name="Eloe-Fadrosh E.A."/>
            <person name="Kyrpides N.C."/>
            <person name="Woyke T."/>
        </authorList>
    </citation>
    <scope>NUCLEOTIDE SEQUENCE</scope>
    <source>
        <strain evidence="1">GVMAG-M-3300021425-14</strain>
    </source>
</reference>
<dbReference type="EMBL" id="MN739460">
    <property type="protein sequence ID" value="QHT05897.1"/>
    <property type="molecule type" value="Genomic_DNA"/>
</dbReference>
<evidence type="ECO:0000313" key="1">
    <source>
        <dbReference type="EMBL" id="QHT05897.1"/>
    </source>
</evidence>
<protein>
    <submittedName>
        <fullName evidence="1">Uncharacterized protein</fullName>
    </submittedName>
</protein>